<protein>
    <submittedName>
        <fullName evidence="1">Uncharacterized protein</fullName>
    </submittedName>
</protein>
<dbReference type="Proteomes" id="UP001615411">
    <property type="component" value="Unassembled WGS sequence"/>
</dbReference>
<sequence length="127" mass="14184">MRKGLTIVGMAVFLGLSGCAQPVKPISEVKFYPKPTKDEAMEKINGFLKTHLLDPYSAHVECSDVSNEAWVWPGIGYDRNYGYLVICQVNAKNKLGGYVGSKRYVFRLNGPEFAYEDVVPKMGLMTK</sequence>
<accession>A0ACC7M136</accession>
<comment type="caution">
    <text evidence="1">The sequence shown here is derived from an EMBL/GenBank/DDBJ whole genome shotgun (WGS) entry which is preliminary data.</text>
</comment>
<gene>
    <name evidence="1" type="ORF">ACIKP7_22895</name>
</gene>
<evidence type="ECO:0000313" key="2">
    <source>
        <dbReference type="Proteomes" id="UP001615411"/>
    </source>
</evidence>
<reference evidence="1" key="1">
    <citation type="submission" date="2024-10" db="EMBL/GenBank/DDBJ databases">
        <title>Aeromonas and Pseudomonas from the Cagarras Archipelago, Rio de Janeiro, Brazil.</title>
        <authorList>
            <person name="Canellas A.L.B."/>
            <person name="Laport M.S."/>
        </authorList>
    </citation>
    <scope>NUCLEOTIDE SEQUENCE</scope>
    <source>
        <strain evidence="1">ACP-7</strain>
    </source>
</reference>
<organism evidence="1 2">
    <name type="scientific">Pseudomonas caricapapayae</name>
    <dbReference type="NCBI Taxonomy" id="46678"/>
    <lineage>
        <taxon>Bacteria</taxon>
        <taxon>Pseudomonadati</taxon>
        <taxon>Pseudomonadota</taxon>
        <taxon>Gammaproteobacteria</taxon>
        <taxon>Pseudomonadales</taxon>
        <taxon>Pseudomonadaceae</taxon>
        <taxon>Pseudomonas</taxon>
    </lineage>
</organism>
<evidence type="ECO:0000313" key="1">
    <source>
        <dbReference type="EMBL" id="MFJ1340974.1"/>
    </source>
</evidence>
<keyword evidence="2" id="KW-1185">Reference proteome</keyword>
<dbReference type="EMBL" id="JBIUGF010000105">
    <property type="protein sequence ID" value="MFJ1340974.1"/>
    <property type="molecule type" value="Genomic_DNA"/>
</dbReference>
<name>A0ACC7M136_9PSED</name>
<proteinExistence type="predicted"/>